<dbReference type="OrthoDB" id="8864979at2759"/>
<dbReference type="InterPro" id="IPR025204">
    <property type="entry name" value="CENP-L"/>
</dbReference>
<evidence type="ECO:0000256" key="1">
    <source>
        <dbReference type="SAM" id="MobiDB-lite"/>
    </source>
</evidence>
<organism evidence="2 3">
    <name type="scientific">Verruconis gallopava</name>
    <dbReference type="NCBI Taxonomy" id="253628"/>
    <lineage>
        <taxon>Eukaryota</taxon>
        <taxon>Fungi</taxon>
        <taxon>Dikarya</taxon>
        <taxon>Ascomycota</taxon>
        <taxon>Pezizomycotina</taxon>
        <taxon>Dothideomycetes</taxon>
        <taxon>Pleosporomycetidae</taxon>
        <taxon>Venturiales</taxon>
        <taxon>Sympoventuriaceae</taxon>
        <taxon>Verruconis</taxon>
    </lineage>
</organism>
<dbReference type="EMBL" id="KN847530">
    <property type="protein sequence ID" value="KIW08962.1"/>
    <property type="molecule type" value="Genomic_DNA"/>
</dbReference>
<dbReference type="AlphaFoldDB" id="A0A0D1Z7N3"/>
<dbReference type="RefSeq" id="XP_016218831.1">
    <property type="nucleotide sequence ID" value="XM_016353678.1"/>
</dbReference>
<feature type="region of interest" description="Disordered" evidence="1">
    <location>
        <begin position="324"/>
        <end position="363"/>
    </location>
</feature>
<accession>A0A0D1Z7N3</accession>
<evidence type="ECO:0000313" key="3">
    <source>
        <dbReference type="Proteomes" id="UP000053259"/>
    </source>
</evidence>
<dbReference type="STRING" id="253628.A0A0D1Z7N3"/>
<reference evidence="2 3" key="1">
    <citation type="submission" date="2015-01" db="EMBL/GenBank/DDBJ databases">
        <title>The Genome Sequence of Ochroconis gallopava CBS43764.</title>
        <authorList>
            <consortium name="The Broad Institute Genomics Platform"/>
            <person name="Cuomo C."/>
            <person name="de Hoog S."/>
            <person name="Gorbushina A."/>
            <person name="Stielow B."/>
            <person name="Teixiera M."/>
            <person name="Abouelleil A."/>
            <person name="Chapman S.B."/>
            <person name="Priest M."/>
            <person name="Young S.K."/>
            <person name="Wortman J."/>
            <person name="Nusbaum C."/>
            <person name="Birren B."/>
        </authorList>
    </citation>
    <scope>NUCLEOTIDE SEQUENCE [LARGE SCALE GENOMIC DNA]</scope>
    <source>
        <strain evidence="2 3">CBS 43764</strain>
    </source>
</reference>
<dbReference type="GeneID" id="27308846"/>
<dbReference type="HOGENOM" id="CLU_034400_1_0_1"/>
<evidence type="ECO:0000313" key="2">
    <source>
        <dbReference type="EMBL" id="KIW08962.1"/>
    </source>
</evidence>
<gene>
    <name evidence="2" type="ORF">PV09_00873</name>
</gene>
<protein>
    <submittedName>
        <fullName evidence="2">Uncharacterized protein</fullName>
    </submittedName>
</protein>
<proteinExistence type="predicted"/>
<name>A0A0D1Z7N3_9PEZI</name>
<dbReference type="Pfam" id="PF13092">
    <property type="entry name" value="CENP-L"/>
    <property type="match status" value="1"/>
</dbReference>
<dbReference type="Proteomes" id="UP000053259">
    <property type="component" value="Unassembled WGS sequence"/>
</dbReference>
<dbReference type="InParanoid" id="A0A0D1Z7N3"/>
<keyword evidence="3" id="KW-1185">Reference proteome</keyword>
<dbReference type="VEuPathDB" id="FungiDB:PV09_00873"/>
<sequence length="363" mass="40040">MDYPLYGSTLHLYRASPLYHGSSPLFDSLQLHARRLQDHLADDNARRLLLADLQPEIAGSGSLEACEWSLIDDQALRETVRGDPARLDPNNARGVHVQLKFERAKYNALLLGDRSKMSATSGFTSLPLLLLRMPATLRELFLDFLSRTFDSHIFPMSLRSSFLSSSLERLLQQTITREEDDALLDLESLSKGVGVQLSFPAAAPHLKSLDIVIAKDDIREFQSRGDGLWRQFQTSRPRDNDWDVRPERKITGPFTAALSAYLSNHTAMEFDSPAVVISKIALGPFALSAEGKVKVLSTSAAATTFWEALIGEAHGTVFESVGEATTASKPAPSKAHARKQKLKNAPLETPSPHGLVGTTQRLR</sequence>